<dbReference type="SUPFAM" id="SSF56784">
    <property type="entry name" value="HAD-like"/>
    <property type="match status" value="1"/>
</dbReference>
<comment type="catalytic activity">
    <reaction evidence="4 6">
        <text>O-phospho-L-seryl-[protein] + H2O = L-seryl-[protein] + phosphate</text>
        <dbReference type="Rhea" id="RHEA:20629"/>
        <dbReference type="Rhea" id="RHEA-COMP:9863"/>
        <dbReference type="Rhea" id="RHEA-COMP:11604"/>
        <dbReference type="ChEBI" id="CHEBI:15377"/>
        <dbReference type="ChEBI" id="CHEBI:29999"/>
        <dbReference type="ChEBI" id="CHEBI:43474"/>
        <dbReference type="ChEBI" id="CHEBI:83421"/>
        <dbReference type="EC" id="3.1.3.16"/>
    </reaction>
</comment>
<reference evidence="8 9" key="1">
    <citation type="journal article" date="2018" name="Science">
        <title>The opium poppy genome and morphinan production.</title>
        <authorList>
            <person name="Guo L."/>
            <person name="Winzer T."/>
            <person name="Yang X."/>
            <person name="Li Y."/>
            <person name="Ning Z."/>
            <person name="He Z."/>
            <person name="Teodor R."/>
            <person name="Lu Y."/>
            <person name="Bowser T.A."/>
            <person name="Graham I.A."/>
            <person name="Ye K."/>
        </authorList>
    </citation>
    <scope>NUCLEOTIDE SEQUENCE [LARGE SCALE GENOMIC DNA]</scope>
    <source>
        <strain evidence="9">cv. HN1</strain>
        <tissue evidence="8">Leaves</tissue>
    </source>
</reference>
<dbReference type="Gene3D" id="3.50.7.10">
    <property type="entry name" value="GroEL"/>
    <property type="match status" value="1"/>
</dbReference>
<dbReference type="Pfam" id="PF03031">
    <property type="entry name" value="NIF"/>
    <property type="match status" value="1"/>
</dbReference>
<dbReference type="Gramene" id="RZC65995">
    <property type="protein sequence ID" value="RZC65995"/>
    <property type="gene ID" value="C5167_009690"/>
</dbReference>
<keyword evidence="2 6" id="KW-0378">Hydrolase</keyword>
<dbReference type="SUPFAM" id="SSF52029">
    <property type="entry name" value="GroEL apical domain-like"/>
    <property type="match status" value="1"/>
</dbReference>
<dbReference type="SMART" id="SM00577">
    <property type="entry name" value="CPDc"/>
    <property type="match status" value="1"/>
</dbReference>
<dbReference type="FunFam" id="3.40.50.1000:FF:000125">
    <property type="entry name" value="RNA polymerase II C-terminal domain phosphatase-like 4"/>
    <property type="match status" value="1"/>
</dbReference>
<evidence type="ECO:0000256" key="4">
    <source>
        <dbReference type="ARBA" id="ARBA00047761"/>
    </source>
</evidence>
<evidence type="ECO:0000256" key="3">
    <source>
        <dbReference type="ARBA" id="ARBA00023242"/>
    </source>
</evidence>
<gene>
    <name evidence="8" type="ORF">C5167_009690</name>
</gene>
<evidence type="ECO:0000256" key="2">
    <source>
        <dbReference type="ARBA" id="ARBA00022801"/>
    </source>
</evidence>
<dbReference type="NCBIfam" id="TIGR02250">
    <property type="entry name" value="FCP1_euk"/>
    <property type="match status" value="1"/>
</dbReference>
<evidence type="ECO:0000256" key="1">
    <source>
        <dbReference type="ARBA" id="ARBA00004123"/>
    </source>
</evidence>
<evidence type="ECO:0000313" key="9">
    <source>
        <dbReference type="Proteomes" id="UP000316621"/>
    </source>
</evidence>
<dbReference type="InterPro" id="IPR004274">
    <property type="entry name" value="FCP1_dom"/>
</dbReference>
<dbReference type="GO" id="GO:0008420">
    <property type="term" value="F:RNA polymerase II CTD heptapeptide repeat phosphatase activity"/>
    <property type="evidence" value="ECO:0007669"/>
    <property type="project" value="UniProtKB-UniRule"/>
</dbReference>
<sequence length="393" mass="45043">MCVKCGRMVDNASAVALGYIHQYLIVDSDELARLRDKDLKSLLGKKKLYLVLDLDHTLLNSTHFHHISPDEEYLKSQIDSLHDLPNGNLFKLDSMRMFTKLRPFVRTFLKEASNMFEMYVYTMGERPYAMEMARLLDPGKIYFDSRVISQADCTQKHQKGLDVVLGAESAVIILDDMEYVWGQHKENLILVDRYHYFASSGRSFNLNNRSISELKRDESEPDGALATILEVLKLIHHLFFDLERGDDIMRRDVRQVLKTVRSEVLRGCKLFSGLYGMICARIPTHPPGRPKFVGVGFRGDFEKVLNLVRIFLSYLGLFLNHTGNNNIFIIAQEYLYEKDISLVLTIKRPLLERIARCTGAQIVPSIDHLSSQNPGYCEAIKVEKFFEEHGSAG</sequence>
<dbReference type="PROSITE" id="PS50969">
    <property type="entry name" value="FCP1"/>
    <property type="match status" value="1"/>
</dbReference>
<evidence type="ECO:0000313" key="8">
    <source>
        <dbReference type="EMBL" id="RZC65995.1"/>
    </source>
</evidence>
<dbReference type="Proteomes" id="UP000316621">
    <property type="component" value="Chromosome 6"/>
</dbReference>
<dbReference type="InterPro" id="IPR039189">
    <property type="entry name" value="Fcp1"/>
</dbReference>
<keyword evidence="9" id="KW-1185">Reference proteome</keyword>
<evidence type="ECO:0000259" key="7">
    <source>
        <dbReference type="PROSITE" id="PS50969"/>
    </source>
</evidence>
<dbReference type="PANTHER" id="PTHR23081:SF36">
    <property type="entry name" value="RNA POLYMERASE II SUBUNIT A C-TERMINAL DOMAIN PHOSPHATASE"/>
    <property type="match status" value="1"/>
</dbReference>
<dbReference type="InterPro" id="IPR011947">
    <property type="entry name" value="FCP1_euk"/>
</dbReference>
<keyword evidence="3 6" id="KW-0539">Nucleus</keyword>
<dbReference type="EMBL" id="CM010720">
    <property type="protein sequence ID" value="RZC65995.1"/>
    <property type="molecule type" value="Genomic_DNA"/>
</dbReference>
<dbReference type="GO" id="GO:0005634">
    <property type="term" value="C:nucleus"/>
    <property type="evidence" value="ECO:0007669"/>
    <property type="project" value="UniProtKB-SubCell"/>
</dbReference>
<organism evidence="8 9">
    <name type="scientific">Papaver somniferum</name>
    <name type="common">Opium poppy</name>
    <dbReference type="NCBI Taxonomy" id="3469"/>
    <lineage>
        <taxon>Eukaryota</taxon>
        <taxon>Viridiplantae</taxon>
        <taxon>Streptophyta</taxon>
        <taxon>Embryophyta</taxon>
        <taxon>Tracheophyta</taxon>
        <taxon>Spermatophyta</taxon>
        <taxon>Magnoliopsida</taxon>
        <taxon>Ranunculales</taxon>
        <taxon>Papaveraceae</taxon>
        <taxon>Papaveroideae</taxon>
        <taxon>Papaver</taxon>
    </lineage>
</organism>
<protein>
    <recommendedName>
        <fullName evidence="6">RNA polymerase II C-terminal domain phosphatase-like</fullName>
        <ecNumber evidence="6">3.1.3.16</ecNumber>
    </recommendedName>
</protein>
<dbReference type="PANTHER" id="PTHR23081">
    <property type="entry name" value="RNA POLYMERASE II CTD PHOSPHATASE"/>
    <property type="match status" value="1"/>
</dbReference>
<proteinExistence type="predicted"/>
<dbReference type="InterPro" id="IPR036412">
    <property type="entry name" value="HAD-like_sf"/>
</dbReference>
<evidence type="ECO:0000256" key="6">
    <source>
        <dbReference type="RuleBase" id="RU366066"/>
    </source>
</evidence>
<dbReference type="InterPro" id="IPR027409">
    <property type="entry name" value="GroEL-like_apical_dom_sf"/>
</dbReference>
<accession>A0A4Y7K215</accession>
<evidence type="ECO:0000256" key="5">
    <source>
        <dbReference type="ARBA" id="ARBA00048336"/>
    </source>
</evidence>
<dbReference type="EC" id="3.1.3.16" evidence="6"/>
<comment type="function">
    <text evidence="6">This promotes the activity of RNA polymerase II.</text>
</comment>
<dbReference type="CDD" id="cd07521">
    <property type="entry name" value="HAD_FCP1-like"/>
    <property type="match status" value="1"/>
</dbReference>
<dbReference type="Gene3D" id="3.40.50.1000">
    <property type="entry name" value="HAD superfamily/HAD-like"/>
    <property type="match status" value="1"/>
</dbReference>
<dbReference type="AlphaFoldDB" id="A0A4Y7K215"/>
<comment type="catalytic activity">
    <reaction evidence="5 6">
        <text>O-phospho-L-threonyl-[protein] + H2O = L-threonyl-[protein] + phosphate</text>
        <dbReference type="Rhea" id="RHEA:47004"/>
        <dbReference type="Rhea" id="RHEA-COMP:11060"/>
        <dbReference type="Rhea" id="RHEA-COMP:11605"/>
        <dbReference type="ChEBI" id="CHEBI:15377"/>
        <dbReference type="ChEBI" id="CHEBI:30013"/>
        <dbReference type="ChEBI" id="CHEBI:43474"/>
        <dbReference type="ChEBI" id="CHEBI:61977"/>
        <dbReference type="EC" id="3.1.3.16"/>
    </reaction>
</comment>
<comment type="subcellular location">
    <subcellularLocation>
        <location evidence="1 6">Nucleus</location>
    </subcellularLocation>
</comment>
<name>A0A4Y7K215_PAPSO</name>
<dbReference type="InterPro" id="IPR023214">
    <property type="entry name" value="HAD_sf"/>
</dbReference>
<feature type="domain" description="FCP1 homology" evidence="7">
    <location>
        <begin position="43"/>
        <end position="217"/>
    </location>
</feature>
<dbReference type="STRING" id="3469.A0A4Y7K215"/>